<feature type="domain" description="Thioester reductase (TE)" evidence="2">
    <location>
        <begin position="34"/>
        <end position="184"/>
    </location>
</feature>
<keyword evidence="1" id="KW-0560">Oxidoreductase</keyword>
<dbReference type="PANTHER" id="PTHR11011:SF60">
    <property type="entry name" value="FATTY ACYL-COA REDUCTASE-RELATED"/>
    <property type="match status" value="1"/>
</dbReference>
<reference evidence="3" key="1">
    <citation type="journal article" date="2023" name="Insect Mol. Biol.">
        <title>Genome sequencing provides insights into the evolution of gene families encoding plant cell wall-degrading enzymes in longhorned beetles.</title>
        <authorList>
            <person name="Shin N.R."/>
            <person name="Okamura Y."/>
            <person name="Kirsch R."/>
            <person name="Pauchet Y."/>
        </authorList>
    </citation>
    <scope>NUCLEOTIDE SEQUENCE</scope>
    <source>
        <strain evidence="3">RBIC_L_NR</strain>
    </source>
</reference>
<comment type="function">
    <text evidence="1">Catalyzes the reduction of fatty acyl-CoA to fatty alcohols.</text>
</comment>
<keyword evidence="1" id="KW-0444">Lipid biosynthesis</keyword>
<dbReference type="GO" id="GO:0102965">
    <property type="term" value="F:alcohol-forming long-chain fatty acyl-CoA reductase activity"/>
    <property type="evidence" value="ECO:0007669"/>
    <property type="project" value="UniProtKB-EC"/>
</dbReference>
<keyword evidence="1" id="KW-0443">Lipid metabolism</keyword>
<gene>
    <name evidence="3" type="ORF">NQ314_005908</name>
</gene>
<dbReference type="PANTHER" id="PTHR11011">
    <property type="entry name" value="MALE STERILITY PROTEIN 2-RELATED"/>
    <property type="match status" value="1"/>
</dbReference>
<dbReference type="InterPro" id="IPR013120">
    <property type="entry name" value="FAR_NAD-bd"/>
</dbReference>
<sequence>MASTDSENLLNLGEDSTQKLTSIQEFYTGTKILITGGTGFFGNILIDKLLRSCTTISTIYLLVRSKKGKDVQTRLNELFEDVVFERLRNEYPDFREKLVIIEGNCALPDLGLCVNIVFHMAATVRFDEKIKTAVAINIRATRDLLTLAHQMPKLKSFIHVSTVYSNCDKEVIEEKLYPAALDYNCLIRMTESVPEKILEKITP</sequence>
<comment type="caution">
    <text evidence="3">The sequence shown here is derived from an EMBL/GenBank/DDBJ whole genome shotgun (WGS) entry which is preliminary data.</text>
</comment>
<name>A0AAV8ZB81_9CUCU</name>
<dbReference type="InterPro" id="IPR036291">
    <property type="entry name" value="NAD(P)-bd_dom_sf"/>
</dbReference>
<comment type="catalytic activity">
    <reaction evidence="1">
        <text>a long-chain fatty acyl-CoA + 2 NADPH + 2 H(+) = a long-chain primary fatty alcohol + 2 NADP(+) + CoA</text>
        <dbReference type="Rhea" id="RHEA:52716"/>
        <dbReference type="ChEBI" id="CHEBI:15378"/>
        <dbReference type="ChEBI" id="CHEBI:57287"/>
        <dbReference type="ChEBI" id="CHEBI:57783"/>
        <dbReference type="ChEBI" id="CHEBI:58349"/>
        <dbReference type="ChEBI" id="CHEBI:77396"/>
        <dbReference type="ChEBI" id="CHEBI:83139"/>
        <dbReference type="EC" id="1.2.1.84"/>
    </reaction>
</comment>
<protein>
    <recommendedName>
        <fullName evidence="1">Fatty acyl-CoA reductase</fullName>
        <ecNumber evidence="1">1.2.1.84</ecNumber>
    </recommendedName>
</protein>
<keyword evidence="4" id="KW-1185">Reference proteome</keyword>
<feature type="non-terminal residue" evidence="3">
    <location>
        <position position="203"/>
    </location>
</feature>
<evidence type="ECO:0000259" key="2">
    <source>
        <dbReference type="Pfam" id="PF07993"/>
    </source>
</evidence>
<accession>A0AAV8ZB81</accession>
<evidence type="ECO:0000313" key="4">
    <source>
        <dbReference type="Proteomes" id="UP001162156"/>
    </source>
</evidence>
<dbReference type="GO" id="GO:0005777">
    <property type="term" value="C:peroxisome"/>
    <property type="evidence" value="ECO:0007669"/>
    <property type="project" value="TreeGrafter"/>
</dbReference>
<dbReference type="GO" id="GO:0080019">
    <property type="term" value="F:alcohol-forming very long-chain fatty acyl-CoA reductase activity"/>
    <property type="evidence" value="ECO:0007669"/>
    <property type="project" value="InterPro"/>
</dbReference>
<dbReference type="AlphaFoldDB" id="A0AAV8ZB81"/>
<evidence type="ECO:0000256" key="1">
    <source>
        <dbReference type="RuleBase" id="RU363097"/>
    </source>
</evidence>
<dbReference type="EMBL" id="JANEYF010001609">
    <property type="protein sequence ID" value="KAJ8961618.1"/>
    <property type="molecule type" value="Genomic_DNA"/>
</dbReference>
<dbReference type="GO" id="GO:0035336">
    <property type="term" value="P:long-chain fatty-acyl-CoA metabolic process"/>
    <property type="evidence" value="ECO:0007669"/>
    <property type="project" value="TreeGrafter"/>
</dbReference>
<dbReference type="SUPFAM" id="SSF51735">
    <property type="entry name" value="NAD(P)-binding Rossmann-fold domains"/>
    <property type="match status" value="1"/>
</dbReference>
<dbReference type="EC" id="1.2.1.84" evidence="1"/>
<keyword evidence="1" id="KW-0521">NADP</keyword>
<comment type="similarity">
    <text evidence="1">Belongs to the fatty acyl-CoA reductase family.</text>
</comment>
<dbReference type="Pfam" id="PF07993">
    <property type="entry name" value="NAD_binding_4"/>
    <property type="match status" value="1"/>
</dbReference>
<proteinExistence type="inferred from homology"/>
<evidence type="ECO:0000313" key="3">
    <source>
        <dbReference type="EMBL" id="KAJ8961618.1"/>
    </source>
</evidence>
<dbReference type="Proteomes" id="UP001162156">
    <property type="component" value="Unassembled WGS sequence"/>
</dbReference>
<dbReference type="Gene3D" id="3.40.50.720">
    <property type="entry name" value="NAD(P)-binding Rossmann-like Domain"/>
    <property type="match status" value="1"/>
</dbReference>
<organism evidence="3 4">
    <name type="scientific">Rhamnusium bicolor</name>
    <dbReference type="NCBI Taxonomy" id="1586634"/>
    <lineage>
        <taxon>Eukaryota</taxon>
        <taxon>Metazoa</taxon>
        <taxon>Ecdysozoa</taxon>
        <taxon>Arthropoda</taxon>
        <taxon>Hexapoda</taxon>
        <taxon>Insecta</taxon>
        <taxon>Pterygota</taxon>
        <taxon>Neoptera</taxon>
        <taxon>Endopterygota</taxon>
        <taxon>Coleoptera</taxon>
        <taxon>Polyphaga</taxon>
        <taxon>Cucujiformia</taxon>
        <taxon>Chrysomeloidea</taxon>
        <taxon>Cerambycidae</taxon>
        <taxon>Lepturinae</taxon>
        <taxon>Rhagiini</taxon>
        <taxon>Rhamnusium</taxon>
    </lineage>
</organism>
<dbReference type="InterPro" id="IPR026055">
    <property type="entry name" value="FAR"/>
</dbReference>